<dbReference type="InterPro" id="IPR040320">
    <property type="entry name" value="At4g37920-like"/>
</dbReference>
<name>A0A9D5DC32_9LILI</name>
<dbReference type="AlphaFoldDB" id="A0A9D5DC32"/>
<gene>
    <name evidence="3" type="ORF">J5N97_006579</name>
</gene>
<evidence type="ECO:0000313" key="3">
    <source>
        <dbReference type="EMBL" id="KAJ0988223.1"/>
    </source>
</evidence>
<feature type="compositionally biased region" description="Acidic residues" evidence="2">
    <location>
        <begin position="439"/>
        <end position="449"/>
    </location>
</feature>
<dbReference type="OrthoDB" id="509361at2759"/>
<dbReference type="Proteomes" id="UP001085076">
    <property type="component" value="Miscellaneous, Linkage group lg01"/>
</dbReference>
<feature type="compositionally biased region" description="Basic and acidic residues" evidence="2">
    <location>
        <begin position="422"/>
        <end position="431"/>
    </location>
</feature>
<reference evidence="3" key="2">
    <citation type="journal article" date="2022" name="Hortic Res">
        <title>The genome of Dioscorea zingiberensis sheds light on the biosynthesis, origin and evolution of the medicinally important diosgenin saponins.</title>
        <authorList>
            <person name="Li Y."/>
            <person name="Tan C."/>
            <person name="Li Z."/>
            <person name="Guo J."/>
            <person name="Li S."/>
            <person name="Chen X."/>
            <person name="Wang C."/>
            <person name="Dai X."/>
            <person name="Yang H."/>
            <person name="Song W."/>
            <person name="Hou L."/>
            <person name="Xu J."/>
            <person name="Tong Z."/>
            <person name="Xu A."/>
            <person name="Yuan X."/>
            <person name="Wang W."/>
            <person name="Yang Q."/>
            <person name="Chen L."/>
            <person name="Sun Z."/>
            <person name="Wang K."/>
            <person name="Pan B."/>
            <person name="Chen J."/>
            <person name="Bao Y."/>
            <person name="Liu F."/>
            <person name="Qi X."/>
            <person name="Gang D.R."/>
            <person name="Wen J."/>
            <person name="Li J."/>
        </authorList>
    </citation>
    <scope>NUCLEOTIDE SEQUENCE</scope>
    <source>
        <strain evidence="3">Dzin_1.0</strain>
    </source>
</reference>
<accession>A0A9D5DC32</accession>
<comment type="caution">
    <text evidence="3">The sequence shown here is derived from an EMBL/GenBank/DDBJ whole genome shotgun (WGS) entry which is preliminary data.</text>
</comment>
<evidence type="ECO:0000313" key="4">
    <source>
        <dbReference type="Proteomes" id="UP001085076"/>
    </source>
</evidence>
<protein>
    <submittedName>
        <fullName evidence="3">Uncharacterized protein</fullName>
    </submittedName>
</protein>
<sequence>MCCSQNLFNSTILQSFSYSSNGVQSTTNLLLPTFSSSSSFPSLFLLSTKQLTATCFNGVHRRKRSSSSCPPSCTGSAVASMEEEAEVEVTKGYTMTQLCDKMIEYFMNEKPKTKDWRKVLVFRDEWKKYKDSFFKRCQVRADAEKDVEMKRKLEALARKMKNIDDEIERHMELLKEIQDNPMDINAVVARRRKDFTGEFFHHLTVLSDTYDSLEDRDSMSRLGAKCLSAVSTYDNVVDQLETLDVAQSKFDDILDSASLDLACEKVKSLAKTKELDSNLILLINKAWAAAKESTTMKNEVKDIMYHIYKTTQKCLKSIAPPEIKLLKHLLNIEDPEERFSVLATTFSPGSEHDAKDPDAFYTSPKELHKWIKIMLDAHRMNKEETDMTEARQMSDPMVIQRLFILKETIEEEYMKKPSSGSEESKSEEDTKSQVNANGDDNDDDDDEYI</sequence>
<proteinExistence type="predicted"/>
<dbReference type="GO" id="GO:0009535">
    <property type="term" value="C:chloroplast thylakoid membrane"/>
    <property type="evidence" value="ECO:0007669"/>
    <property type="project" value="TreeGrafter"/>
</dbReference>
<reference evidence="3" key="1">
    <citation type="submission" date="2021-03" db="EMBL/GenBank/DDBJ databases">
        <authorList>
            <person name="Li Z."/>
            <person name="Yang C."/>
        </authorList>
    </citation>
    <scope>NUCLEOTIDE SEQUENCE</scope>
    <source>
        <strain evidence="3">Dzin_1.0</strain>
        <tissue evidence="3">Leaf</tissue>
    </source>
</reference>
<feature type="region of interest" description="Disordered" evidence="2">
    <location>
        <begin position="412"/>
        <end position="449"/>
    </location>
</feature>
<feature type="coiled-coil region" evidence="1">
    <location>
        <begin position="146"/>
        <end position="180"/>
    </location>
</feature>
<organism evidence="3 4">
    <name type="scientific">Dioscorea zingiberensis</name>
    <dbReference type="NCBI Taxonomy" id="325984"/>
    <lineage>
        <taxon>Eukaryota</taxon>
        <taxon>Viridiplantae</taxon>
        <taxon>Streptophyta</taxon>
        <taxon>Embryophyta</taxon>
        <taxon>Tracheophyta</taxon>
        <taxon>Spermatophyta</taxon>
        <taxon>Magnoliopsida</taxon>
        <taxon>Liliopsida</taxon>
        <taxon>Dioscoreales</taxon>
        <taxon>Dioscoreaceae</taxon>
        <taxon>Dioscorea</taxon>
    </lineage>
</organism>
<evidence type="ECO:0000256" key="1">
    <source>
        <dbReference type="SAM" id="Coils"/>
    </source>
</evidence>
<dbReference type="GO" id="GO:0009941">
    <property type="term" value="C:chloroplast envelope"/>
    <property type="evidence" value="ECO:0007669"/>
    <property type="project" value="TreeGrafter"/>
</dbReference>
<dbReference type="PANTHER" id="PTHR31755:SF2">
    <property type="entry name" value="OS08G0320800 PROTEIN"/>
    <property type="match status" value="1"/>
</dbReference>
<dbReference type="PANTHER" id="PTHR31755">
    <property type="entry name" value="FOLATE RECEPTOR-LIKE"/>
    <property type="match status" value="1"/>
</dbReference>
<evidence type="ECO:0000256" key="2">
    <source>
        <dbReference type="SAM" id="MobiDB-lite"/>
    </source>
</evidence>
<dbReference type="EMBL" id="JAGGNH010000001">
    <property type="protein sequence ID" value="KAJ0988223.1"/>
    <property type="molecule type" value="Genomic_DNA"/>
</dbReference>
<keyword evidence="1" id="KW-0175">Coiled coil</keyword>
<keyword evidence="4" id="KW-1185">Reference proteome</keyword>